<gene>
    <name evidence="2" type="ordered locus">VIT_03s0038g01970</name>
</gene>
<feature type="domain" description="Amidase" evidence="1">
    <location>
        <begin position="2"/>
        <end position="134"/>
    </location>
</feature>
<dbReference type="Pfam" id="PF01425">
    <property type="entry name" value="Amidase"/>
    <property type="match status" value="1"/>
</dbReference>
<dbReference type="Gene3D" id="3.90.1300.10">
    <property type="entry name" value="Amidase signature (AS) domain"/>
    <property type="match status" value="1"/>
</dbReference>
<dbReference type="InterPro" id="IPR036928">
    <property type="entry name" value="AS_sf"/>
</dbReference>
<evidence type="ECO:0000313" key="2">
    <source>
        <dbReference type="EMBL" id="CBI37911.3"/>
    </source>
</evidence>
<dbReference type="STRING" id="29760.D7U592"/>
<dbReference type="eggNOG" id="KOG1211">
    <property type="taxonomic scope" value="Eukaryota"/>
</dbReference>
<evidence type="ECO:0000259" key="1">
    <source>
        <dbReference type="Pfam" id="PF01425"/>
    </source>
</evidence>
<dbReference type="InParanoid" id="D7U592"/>
<keyword evidence="3" id="KW-1185">Reference proteome</keyword>
<dbReference type="AlphaFoldDB" id="D7U592"/>
<dbReference type="PANTHER" id="PTHR42678">
    <property type="entry name" value="AMIDASE"/>
    <property type="match status" value="1"/>
</dbReference>
<proteinExistence type="predicted"/>
<organism evidence="2 3">
    <name type="scientific">Vitis vinifera</name>
    <name type="common">Grape</name>
    <dbReference type="NCBI Taxonomy" id="29760"/>
    <lineage>
        <taxon>Eukaryota</taxon>
        <taxon>Viridiplantae</taxon>
        <taxon>Streptophyta</taxon>
        <taxon>Embryophyta</taxon>
        <taxon>Tracheophyta</taxon>
        <taxon>Spermatophyta</taxon>
        <taxon>Magnoliopsida</taxon>
        <taxon>eudicotyledons</taxon>
        <taxon>Gunneridae</taxon>
        <taxon>Pentapetalae</taxon>
        <taxon>rosids</taxon>
        <taxon>Vitales</taxon>
        <taxon>Vitaceae</taxon>
        <taxon>Viteae</taxon>
        <taxon>Vitis</taxon>
    </lineage>
</organism>
<dbReference type="EMBL" id="FN596508">
    <property type="protein sequence ID" value="CBI37911.3"/>
    <property type="molecule type" value="Genomic_DNA"/>
</dbReference>
<protein>
    <recommendedName>
        <fullName evidence="1">Amidase domain-containing protein</fullName>
    </recommendedName>
</protein>
<dbReference type="OMA" id="KWIFLVS"/>
<dbReference type="PaxDb" id="29760-VIT_03s0038g01970.t01"/>
<sequence length="207" mass="22761">MVAVSLGTETNGSIICPADHNSVIGFKPTVGLTSRAGVIPISPRQDSVGTVSDAVYVLDAIVGFDPRDSQAIEEASKFIPNGGYKQFFNKDGLTGKRLGVVRNPFSYFYNESTAILAFEAHLNTLRQRGAILVDNLEKENIDIIMDPNECGESTALLAELKLNINGYLRELTSSPVRSLADIIAFNLNSSDLRRLMNMDRKSLWHQR</sequence>
<dbReference type="Proteomes" id="UP000009183">
    <property type="component" value="Chromosome 3"/>
</dbReference>
<evidence type="ECO:0000313" key="3">
    <source>
        <dbReference type="Proteomes" id="UP000009183"/>
    </source>
</evidence>
<dbReference type="HOGENOM" id="CLU_115173_0_0_1"/>
<dbReference type="SUPFAM" id="SSF75304">
    <property type="entry name" value="Amidase signature (AS) enzymes"/>
    <property type="match status" value="1"/>
</dbReference>
<dbReference type="PANTHER" id="PTHR42678:SF25">
    <property type="entry name" value="AMIDASE C869.01"/>
    <property type="match status" value="1"/>
</dbReference>
<reference evidence="3" key="1">
    <citation type="journal article" date="2007" name="Nature">
        <title>The grapevine genome sequence suggests ancestral hexaploidization in major angiosperm phyla.</title>
        <authorList>
            <consortium name="The French-Italian Public Consortium for Grapevine Genome Characterization."/>
            <person name="Jaillon O."/>
            <person name="Aury J.-M."/>
            <person name="Noel B."/>
            <person name="Policriti A."/>
            <person name="Clepet C."/>
            <person name="Casagrande A."/>
            <person name="Choisne N."/>
            <person name="Aubourg S."/>
            <person name="Vitulo N."/>
            <person name="Jubin C."/>
            <person name="Vezzi A."/>
            <person name="Legeai F."/>
            <person name="Hugueney P."/>
            <person name="Dasilva C."/>
            <person name="Horner D."/>
            <person name="Mica E."/>
            <person name="Jublot D."/>
            <person name="Poulain J."/>
            <person name="Bruyere C."/>
            <person name="Billault A."/>
            <person name="Segurens B."/>
            <person name="Gouyvenoux M."/>
            <person name="Ugarte E."/>
            <person name="Cattonaro F."/>
            <person name="Anthouard V."/>
            <person name="Vico V."/>
            <person name="Del Fabbro C."/>
            <person name="Alaux M."/>
            <person name="Di Gaspero G."/>
            <person name="Dumas V."/>
            <person name="Felice N."/>
            <person name="Paillard S."/>
            <person name="Juman I."/>
            <person name="Moroldo M."/>
            <person name="Scalabrin S."/>
            <person name="Canaguier A."/>
            <person name="Le Clainche I."/>
            <person name="Malacrida G."/>
            <person name="Durand E."/>
            <person name="Pesole G."/>
            <person name="Laucou V."/>
            <person name="Chatelet P."/>
            <person name="Merdinoglu D."/>
            <person name="Delledonne M."/>
            <person name="Pezzotti M."/>
            <person name="Lecharny A."/>
            <person name="Scarpelli C."/>
            <person name="Artiguenave F."/>
            <person name="Pe M.E."/>
            <person name="Valle G."/>
            <person name="Morgante M."/>
            <person name="Caboche M."/>
            <person name="Adam-Blondon A.-F."/>
            <person name="Weissenbach J."/>
            <person name="Quetier F."/>
            <person name="Wincker P."/>
        </authorList>
    </citation>
    <scope>NUCLEOTIDE SEQUENCE [LARGE SCALE GENOMIC DNA]</scope>
    <source>
        <strain evidence="3">cv. Pinot noir / PN40024</strain>
    </source>
</reference>
<accession>D7U592</accession>
<dbReference type="InterPro" id="IPR023631">
    <property type="entry name" value="Amidase_dom"/>
</dbReference>
<name>D7U592_VITVI</name>